<evidence type="ECO:0000256" key="2">
    <source>
        <dbReference type="SAM" id="Phobius"/>
    </source>
</evidence>
<gene>
    <name evidence="3" type="ORF">ACFQS1_27060</name>
</gene>
<evidence type="ECO:0000313" key="4">
    <source>
        <dbReference type="Proteomes" id="UP001596548"/>
    </source>
</evidence>
<name>A0ABW2HWY8_9ACTN</name>
<comment type="caution">
    <text evidence="3">The sequence shown here is derived from an EMBL/GenBank/DDBJ whole genome shotgun (WGS) entry which is preliminary data.</text>
</comment>
<protein>
    <submittedName>
        <fullName evidence="3">Uncharacterized protein</fullName>
    </submittedName>
</protein>
<keyword evidence="2" id="KW-0472">Membrane</keyword>
<dbReference type="EMBL" id="JBHTBJ010000024">
    <property type="protein sequence ID" value="MFC7277668.1"/>
    <property type="molecule type" value="Genomic_DNA"/>
</dbReference>
<sequence>MRSMAFAAPLLLLAYGVLRWIDGLDGHRRGGPAWDVGHLAFLASMATFALLAVALWRRARLARRTALVAAAAAILGSACMIWVIVGDLSASFQDGYPLPGPLRTAGPIAFVLGTIGLLSLQVASGRLPVWSPMLFFAGYTAISIDLDLLPLAGLILLGALYPLAASAAPARAARLRQRREQAASASRRHERPARPSRTA</sequence>
<organism evidence="3 4">
    <name type="scientific">Paractinoplanes rhizophilus</name>
    <dbReference type="NCBI Taxonomy" id="1416877"/>
    <lineage>
        <taxon>Bacteria</taxon>
        <taxon>Bacillati</taxon>
        <taxon>Actinomycetota</taxon>
        <taxon>Actinomycetes</taxon>
        <taxon>Micromonosporales</taxon>
        <taxon>Micromonosporaceae</taxon>
        <taxon>Paractinoplanes</taxon>
    </lineage>
</organism>
<keyword evidence="4" id="KW-1185">Reference proteome</keyword>
<proteinExistence type="predicted"/>
<keyword evidence="2" id="KW-0812">Transmembrane</keyword>
<dbReference type="Proteomes" id="UP001596548">
    <property type="component" value="Unassembled WGS sequence"/>
</dbReference>
<reference evidence="4" key="1">
    <citation type="journal article" date="2019" name="Int. J. Syst. Evol. Microbiol.">
        <title>The Global Catalogue of Microorganisms (GCM) 10K type strain sequencing project: providing services to taxonomists for standard genome sequencing and annotation.</title>
        <authorList>
            <consortium name="The Broad Institute Genomics Platform"/>
            <consortium name="The Broad Institute Genome Sequencing Center for Infectious Disease"/>
            <person name="Wu L."/>
            <person name="Ma J."/>
        </authorList>
    </citation>
    <scope>NUCLEOTIDE SEQUENCE [LARGE SCALE GENOMIC DNA]</scope>
    <source>
        <strain evidence="4">XZYJT-10</strain>
    </source>
</reference>
<dbReference type="RefSeq" id="WP_378973542.1">
    <property type="nucleotide sequence ID" value="NZ_JBHTBJ010000024.1"/>
</dbReference>
<feature type="region of interest" description="Disordered" evidence="1">
    <location>
        <begin position="177"/>
        <end position="199"/>
    </location>
</feature>
<accession>A0ABW2HWY8</accession>
<evidence type="ECO:0000313" key="3">
    <source>
        <dbReference type="EMBL" id="MFC7277668.1"/>
    </source>
</evidence>
<feature type="transmembrane region" description="Helical" evidence="2">
    <location>
        <begin position="127"/>
        <end position="144"/>
    </location>
</feature>
<feature type="transmembrane region" description="Helical" evidence="2">
    <location>
        <begin position="150"/>
        <end position="170"/>
    </location>
</feature>
<evidence type="ECO:0000256" key="1">
    <source>
        <dbReference type="SAM" id="MobiDB-lite"/>
    </source>
</evidence>
<keyword evidence="2" id="KW-1133">Transmembrane helix</keyword>
<feature type="transmembrane region" description="Helical" evidence="2">
    <location>
        <begin position="35"/>
        <end position="56"/>
    </location>
</feature>
<feature type="transmembrane region" description="Helical" evidence="2">
    <location>
        <begin position="65"/>
        <end position="84"/>
    </location>
</feature>
<feature type="transmembrane region" description="Helical" evidence="2">
    <location>
        <begin position="104"/>
        <end position="120"/>
    </location>
</feature>